<dbReference type="RefSeq" id="WP_151665735.1">
    <property type="nucleotide sequence ID" value="NZ_WBVO01000001.1"/>
</dbReference>
<sequence>MNPTLQLADNVRRKLQTLAERYDALKAENAALKSAVDELKANKSEMESEMDGLKESLRQARMAGALRGETSEATEETKATIAELVREIDKCIALLNA</sequence>
<evidence type="ECO:0000313" key="3">
    <source>
        <dbReference type="Proteomes" id="UP000468650"/>
    </source>
</evidence>
<dbReference type="EMBL" id="WBVO01000001">
    <property type="protein sequence ID" value="KAB2814154.1"/>
    <property type="molecule type" value="Genomic_DNA"/>
</dbReference>
<dbReference type="AlphaFoldDB" id="A0A6N6RJD9"/>
<dbReference type="Proteomes" id="UP000468650">
    <property type="component" value="Unassembled WGS sequence"/>
</dbReference>
<gene>
    <name evidence="2" type="ORF">F8C67_00035</name>
</gene>
<comment type="caution">
    <text evidence="2">The sequence shown here is derived from an EMBL/GenBank/DDBJ whole genome shotgun (WGS) entry which is preliminary data.</text>
</comment>
<proteinExistence type="predicted"/>
<organism evidence="2 3">
    <name type="scientific">Phaeocystidibacter luteus</name>
    <dbReference type="NCBI Taxonomy" id="911197"/>
    <lineage>
        <taxon>Bacteria</taxon>
        <taxon>Pseudomonadati</taxon>
        <taxon>Bacteroidota</taxon>
        <taxon>Flavobacteriia</taxon>
        <taxon>Flavobacteriales</taxon>
        <taxon>Phaeocystidibacteraceae</taxon>
        <taxon>Phaeocystidibacter</taxon>
    </lineage>
</organism>
<evidence type="ECO:0008006" key="4">
    <source>
        <dbReference type="Google" id="ProtNLM"/>
    </source>
</evidence>
<evidence type="ECO:0000256" key="1">
    <source>
        <dbReference type="SAM" id="Coils"/>
    </source>
</evidence>
<reference evidence="2 3" key="1">
    <citation type="submission" date="2019-09" db="EMBL/GenBank/DDBJ databases">
        <title>Genomes of family Cryomorphaceae.</title>
        <authorList>
            <person name="Bowman J.P."/>
        </authorList>
    </citation>
    <scope>NUCLEOTIDE SEQUENCE [LARGE SCALE GENOMIC DNA]</scope>
    <source>
        <strain evidence="2 3">LMG 25704</strain>
    </source>
</reference>
<name>A0A6N6RJD9_9FLAO</name>
<dbReference type="OrthoDB" id="1467932at2"/>
<protein>
    <recommendedName>
        <fullName evidence="4">Cell division protein ZapB</fullName>
    </recommendedName>
</protein>
<keyword evidence="1" id="KW-0175">Coiled coil</keyword>
<keyword evidence="3" id="KW-1185">Reference proteome</keyword>
<accession>A0A6N6RJD9</accession>
<feature type="coiled-coil region" evidence="1">
    <location>
        <begin position="8"/>
        <end position="63"/>
    </location>
</feature>
<evidence type="ECO:0000313" key="2">
    <source>
        <dbReference type="EMBL" id="KAB2814154.1"/>
    </source>
</evidence>